<accession>A0AAQ3N4I4</accession>
<proteinExistence type="predicted"/>
<evidence type="ECO:0000313" key="1">
    <source>
        <dbReference type="EMBL" id="WVZ03023.1"/>
    </source>
</evidence>
<gene>
    <name evidence="1" type="ORF">V8G54_023829</name>
</gene>
<sequence length="104" mass="11896">MVLIFKFKYASVTPHKSVITNESSPSCCKSSISLILTSKPSHYHFPKFSFCVPKNYLFHCFRNMLPGKLSSNWQCAVIFYIAFSHEVLPVRVARGKRICQVACF</sequence>
<protein>
    <submittedName>
        <fullName evidence="1">Uncharacterized protein</fullName>
    </submittedName>
</protein>
<name>A0AAQ3N4I4_VIGMU</name>
<evidence type="ECO:0000313" key="2">
    <source>
        <dbReference type="Proteomes" id="UP001374535"/>
    </source>
</evidence>
<dbReference type="Proteomes" id="UP001374535">
    <property type="component" value="Chromosome 7"/>
</dbReference>
<dbReference type="EMBL" id="CP144694">
    <property type="protein sequence ID" value="WVZ03023.1"/>
    <property type="molecule type" value="Genomic_DNA"/>
</dbReference>
<dbReference type="AlphaFoldDB" id="A0AAQ3N4I4"/>
<keyword evidence="2" id="KW-1185">Reference proteome</keyword>
<reference evidence="1 2" key="1">
    <citation type="journal article" date="2023" name="Life. Sci Alliance">
        <title>Evolutionary insights into 3D genome organization and epigenetic landscape of Vigna mungo.</title>
        <authorList>
            <person name="Junaid A."/>
            <person name="Singh B."/>
            <person name="Bhatia S."/>
        </authorList>
    </citation>
    <scope>NUCLEOTIDE SEQUENCE [LARGE SCALE GENOMIC DNA]</scope>
    <source>
        <strain evidence="1">Urdbean</strain>
    </source>
</reference>
<organism evidence="1 2">
    <name type="scientific">Vigna mungo</name>
    <name type="common">Black gram</name>
    <name type="synonym">Phaseolus mungo</name>
    <dbReference type="NCBI Taxonomy" id="3915"/>
    <lineage>
        <taxon>Eukaryota</taxon>
        <taxon>Viridiplantae</taxon>
        <taxon>Streptophyta</taxon>
        <taxon>Embryophyta</taxon>
        <taxon>Tracheophyta</taxon>
        <taxon>Spermatophyta</taxon>
        <taxon>Magnoliopsida</taxon>
        <taxon>eudicotyledons</taxon>
        <taxon>Gunneridae</taxon>
        <taxon>Pentapetalae</taxon>
        <taxon>rosids</taxon>
        <taxon>fabids</taxon>
        <taxon>Fabales</taxon>
        <taxon>Fabaceae</taxon>
        <taxon>Papilionoideae</taxon>
        <taxon>50 kb inversion clade</taxon>
        <taxon>NPAAA clade</taxon>
        <taxon>indigoferoid/millettioid clade</taxon>
        <taxon>Phaseoleae</taxon>
        <taxon>Vigna</taxon>
    </lineage>
</organism>